<dbReference type="AlphaFoldDB" id="A0A915Z8M1"/>
<dbReference type="OrthoDB" id="2386348at2759"/>
<sequence length="110" mass="12468">MDEVCDIILSNKGNNKINVRGYLMVKERNREAIFYCCTDHNHAPQASDAGVAKLTAQIKRQASETKDKPTKIIQDNIISIPEEIHPYIPSPNALRRTISRVRKSEMPPQP</sequence>
<organism evidence="1 2">
    <name type="scientific">Rhizophagus irregularis</name>
    <dbReference type="NCBI Taxonomy" id="588596"/>
    <lineage>
        <taxon>Eukaryota</taxon>
        <taxon>Fungi</taxon>
        <taxon>Fungi incertae sedis</taxon>
        <taxon>Mucoromycota</taxon>
        <taxon>Glomeromycotina</taxon>
        <taxon>Glomeromycetes</taxon>
        <taxon>Glomerales</taxon>
        <taxon>Glomeraceae</taxon>
        <taxon>Rhizophagus</taxon>
    </lineage>
</organism>
<evidence type="ECO:0000313" key="2">
    <source>
        <dbReference type="Proteomes" id="UP000684084"/>
    </source>
</evidence>
<dbReference type="Proteomes" id="UP000684084">
    <property type="component" value="Unassembled WGS sequence"/>
</dbReference>
<proteinExistence type="predicted"/>
<protein>
    <recommendedName>
        <fullName evidence="3">FLYWCH-type domain-containing protein</fullName>
    </recommendedName>
</protein>
<name>A0A915Z8M1_9GLOM</name>
<accession>A0A915Z8M1</accession>
<evidence type="ECO:0000313" key="1">
    <source>
        <dbReference type="EMBL" id="CAB5364960.1"/>
    </source>
</evidence>
<gene>
    <name evidence="1" type="ORF">CHRIB12_LOCUS10231</name>
</gene>
<dbReference type="EMBL" id="CAGKOT010000020">
    <property type="protein sequence ID" value="CAB5364960.1"/>
    <property type="molecule type" value="Genomic_DNA"/>
</dbReference>
<evidence type="ECO:0008006" key="3">
    <source>
        <dbReference type="Google" id="ProtNLM"/>
    </source>
</evidence>
<comment type="caution">
    <text evidence="1">The sequence shown here is derived from an EMBL/GenBank/DDBJ whole genome shotgun (WGS) entry which is preliminary data.</text>
</comment>
<reference evidence="1" key="1">
    <citation type="submission" date="2020-05" db="EMBL/GenBank/DDBJ databases">
        <authorList>
            <person name="Rincon C."/>
            <person name="Sanders R I."/>
            <person name="Robbins C."/>
            <person name="Chaturvedi A."/>
        </authorList>
    </citation>
    <scope>NUCLEOTIDE SEQUENCE</scope>
    <source>
        <strain evidence="1">CHB12</strain>
    </source>
</reference>